<keyword evidence="2" id="KW-0378">Hydrolase</keyword>
<dbReference type="InterPro" id="IPR007481">
    <property type="entry name" value="SspB"/>
</dbReference>
<dbReference type="RefSeq" id="WP_272096306.1">
    <property type="nucleotide sequence ID" value="NZ_JAQNDK010000002.1"/>
</dbReference>
<keyword evidence="3" id="KW-1185">Reference proteome</keyword>
<feature type="compositionally biased region" description="Low complexity" evidence="1">
    <location>
        <begin position="176"/>
        <end position="203"/>
    </location>
</feature>
<evidence type="ECO:0000256" key="1">
    <source>
        <dbReference type="SAM" id="MobiDB-lite"/>
    </source>
</evidence>
<evidence type="ECO:0000313" key="3">
    <source>
        <dbReference type="Proteomes" id="UP001217485"/>
    </source>
</evidence>
<dbReference type="GO" id="GO:0006508">
    <property type="term" value="P:proteolysis"/>
    <property type="evidence" value="ECO:0007669"/>
    <property type="project" value="UniProtKB-KW"/>
</dbReference>
<dbReference type="EMBL" id="JAQNDK010000002">
    <property type="protein sequence ID" value="MDC0679336.1"/>
    <property type="molecule type" value="Genomic_DNA"/>
</dbReference>
<reference evidence="2 3" key="1">
    <citation type="submission" date="2023-01" db="EMBL/GenBank/DDBJ databases">
        <title>Minimal conservation of predation-associated metabolite biosynthetic gene clusters underscores biosynthetic potential of Myxococcota including descriptions for ten novel species: Archangium lansinium sp. nov., Myxococcus landrumus sp. nov., Nannocystis bai.</title>
        <authorList>
            <person name="Ahearne A."/>
            <person name="Stevens C."/>
            <person name="Dowd S."/>
        </authorList>
    </citation>
    <scope>NUCLEOTIDE SEQUENCE [LARGE SCALE GENOMIC DNA]</scope>
    <source>
        <strain evidence="2 3">WIWO2</strain>
    </source>
</reference>
<dbReference type="InterPro" id="IPR036760">
    <property type="entry name" value="SspB-like_sf"/>
</dbReference>
<dbReference type="Gene3D" id="2.30.30.220">
    <property type="entry name" value="SspB-like"/>
    <property type="match status" value="1"/>
</dbReference>
<dbReference type="Pfam" id="PF04386">
    <property type="entry name" value="SspB"/>
    <property type="match status" value="1"/>
</dbReference>
<proteinExistence type="predicted"/>
<comment type="caution">
    <text evidence="2">The sequence shown here is derived from an EMBL/GenBank/DDBJ whole genome shotgun (WGS) entry which is preliminary data.</text>
</comment>
<dbReference type="GO" id="GO:0008233">
    <property type="term" value="F:peptidase activity"/>
    <property type="evidence" value="ECO:0007669"/>
    <property type="project" value="UniProtKB-KW"/>
</dbReference>
<name>A0ABT5BYV1_9BACT</name>
<accession>A0ABT5BYV1</accession>
<gene>
    <name evidence="2" type="ORF">POL72_16450</name>
</gene>
<feature type="region of interest" description="Disordered" evidence="1">
    <location>
        <begin position="113"/>
        <end position="242"/>
    </location>
</feature>
<dbReference type="Proteomes" id="UP001217485">
    <property type="component" value="Unassembled WGS sequence"/>
</dbReference>
<evidence type="ECO:0000313" key="2">
    <source>
        <dbReference type="EMBL" id="MDC0679336.1"/>
    </source>
</evidence>
<sequence length="242" mass="26409">MSDVQRPLPPKKDVALALLEREPSVFIHLDPRRPGVSVPKWFTGQPQLILQVGMNMAIAIPDLKVDDDGISCTLSFNRAPFWCRLPWHAIWALVSEDQRGMVWPEDIPADLAAQKQQRPAVAPPQKPAKRPRPRLAAVAPPSSDEERSDEAADEARARDRARPQLEAVEAGERLGAGEAPARDAGAAVRSLAPVPAPALAPVRSTEEREDDESGGSGEPEPKPRQGAGKPKRELPPYLRVIK</sequence>
<feature type="compositionally biased region" description="Basic and acidic residues" evidence="1">
    <location>
        <begin position="149"/>
        <end position="163"/>
    </location>
</feature>
<dbReference type="SUPFAM" id="SSF101738">
    <property type="entry name" value="SspB-like"/>
    <property type="match status" value="1"/>
</dbReference>
<organism evidence="2 3">
    <name type="scientific">Sorangium atrum</name>
    <dbReference type="NCBI Taxonomy" id="2995308"/>
    <lineage>
        <taxon>Bacteria</taxon>
        <taxon>Pseudomonadati</taxon>
        <taxon>Myxococcota</taxon>
        <taxon>Polyangia</taxon>
        <taxon>Polyangiales</taxon>
        <taxon>Polyangiaceae</taxon>
        <taxon>Sorangium</taxon>
    </lineage>
</organism>
<keyword evidence="2" id="KW-0645">Protease</keyword>
<protein>
    <submittedName>
        <fullName evidence="2">ClpXP protease specificity-enhancing factor SspB</fullName>
    </submittedName>
</protein>